<protein>
    <submittedName>
        <fullName evidence="1">Uncharacterized protein</fullName>
    </submittedName>
</protein>
<organism evidence="1 2">
    <name type="scientific">Hygrophoropsis aurantiaca</name>
    <dbReference type="NCBI Taxonomy" id="72124"/>
    <lineage>
        <taxon>Eukaryota</taxon>
        <taxon>Fungi</taxon>
        <taxon>Dikarya</taxon>
        <taxon>Basidiomycota</taxon>
        <taxon>Agaricomycotina</taxon>
        <taxon>Agaricomycetes</taxon>
        <taxon>Agaricomycetidae</taxon>
        <taxon>Boletales</taxon>
        <taxon>Coniophorineae</taxon>
        <taxon>Hygrophoropsidaceae</taxon>
        <taxon>Hygrophoropsis</taxon>
    </lineage>
</organism>
<keyword evidence="2" id="KW-1185">Reference proteome</keyword>
<evidence type="ECO:0000313" key="1">
    <source>
        <dbReference type="EMBL" id="KAH7916798.1"/>
    </source>
</evidence>
<gene>
    <name evidence="1" type="ORF">BJ138DRAFT_995246</name>
</gene>
<evidence type="ECO:0000313" key="2">
    <source>
        <dbReference type="Proteomes" id="UP000790377"/>
    </source>
</evidence>
<comment type="caution">
    <text evidence="1">The sequence shown here is derived from an EMBL/GenBank/DDBJ whole genome shotgun (WGS) entry which is preliminary data.</text>
</comment>
<reference evidence="1" key="1">
    <citation type="journal article" date="2021" name="New Phytol.">
        <title>Evolutionary innovations through gain and loss of genes in the ectomycorrhizal Boletales.</title>
        <authorList>
            <person name="Wu G."/>
            <person name="Miyauchi S."/>
            <person name="Morin E."/>
            <person name="Kuo A."/>
            <person name="Drula E."/>
            <person name="Varga T."/>
            <person name="Kohler A."/>
            <person name="Feng B."/>
            <person name="Cao Y."/>
            <person name="Lipzen A."/>
            <person name="Daum C."/>
            <person name="Hundley H."/>
            <person name="Pangilinan J."/>
            <person name="Johnson J."/>
            <person name="Barry K."/>
            <person name="LaButti K."/>
            <person name="Ng V."/>
            <person name="Ahrendt S."/>
            <person name="Min B."/>
            <person name="Choi I.G."/>
            <person name="Park H."/>
            <person name="Plett J.M."/>
            <person name="Magnuson J."/>
            <person name="Spatafora J.W."/>
            <person name="Nagy L.G."/>
            <person name="Henrissat B."/>
            <person name="Grigoriev I.V."/>
            <person name="Yang Z.L."/>
            <person name="Xu J."/>
            <person name="Martin F.M."/>
        </authorList>
    </citation>
    <scope>NUCLEOTIDE SEQUENCE</scope>
    <source>
        <strain evidence="1">ATCC 28755</strain>
    </source>
</reference>
<sequence>MATQMSNQRKRPHCTKCGNLMAGHTRNGGSFVCPDEFEFMTPKPEPRDSSLSPLPSPPESPSGSPSGSPAPQSTFQVPPGNKWHWRNPNWFSPPRKKRQDTPGEDRLSLVPTEPASDFGDFEREPFLNLPVHDYYPQHYDEPYSYEREDTPPLYYSTDHSPSPRPWSPFSQSPVVDISLQTALRGSSPLFTTFRVPREDLESVHRTAEREGKYLGVMEAPPGQNGNIPQEKADGTVWVVVGYNEDQVKHIVHTQQTSLELPSKGVQGRGSEMGFVQLALAGILGGFIVTCGLAFL</sequence>
<dbReference type="Proteomes" id="UP000790377">
    <property type="component" value="Unassembled WGS sequence"/>
</dbReference>
<proteinExistence type="predicted"/>
<accession>A0ACB8AVI3</accession>
<dbReference type="EMBL" id="MU267589">
    <property type="protein sequence ID" value="KAH7916798.1"/>
    <property type="molecule type" value="Genomic_DNA"/>
</dbReference>
<name>A0ACB8AVI3_9AGAM</name>